<evidence type="ECO:0000256" key="4">
    <source>
        <dbReference type="HAMAP-Rule" id="MF_00743"/>
    </source>
</evidence>
<evidence type="ECO:0000259" key="6">
    <source>
        <dbReference type="Pfam" id="PF10415"/>
    </source>
</evidence>
<dbReference type="EC" id="4.2.1.2" evidence="4"/>
<comment type="pathway">
    <text evidence="4">Carbohydrate metabolism; tricarboxylic acid cycle; (S)-malate from fumarate: step 1/1.</text>
</comment>
<accession>A0A9W4X5Z8</accession>
<dbReference type="PANTHER" id="PTHR11444:SF1">
    <property type="entry name" value="FUMARATE HYDRATASE, MITOCHONDRIAL"/>
    <property type="match status" value="1"/>
</dbReference>
<keyword evidence="4" id="KW-0963">Cytoplasm</keyword>
<feature type="binding site" evidence="4">
    <location>
        <begin position="340"/>
        <end position="342"/>
    </location>
    <ligand>
        <name>substrate</name>
    </ligand>
</feature>
<comment type="subcellular location">
    <subcellularLocation>
        <location evidence="4">Cytoplasm</location>
    </subcellularLocation>
</comment>
<reference evidence="7" key="1">
    <citation type="submission" date="2022-10" db="EMBL/GenBank/DDBJ databases">
        <authorList>
            <person name="Botero Cardona J."/>
        </authorList>
    </citation>
    <scope>NUCLEOTIDE SEQUENCE</scope>
    <source>
        <strain evidence="7">LMG 31819</strain>
        <strain evidence="8">R-53529</strain>
    </source>
</reference>
<comment type="miscellaneous">
    <text evidence="4">There are 2 substrate-binding sites: the catalytic A site, and the non-catalytic B site that may play a role in the transfer of substrate or product between the active site and the solvent. Alternatively, the B site may bind allosteric effectors.</text>
</comment>
<dbReference type="InterPro" id="IPR022761">
    <property type="entry name" value="Fumarate_lyase_N"/>
</dbReference>
<protein>
    <recommendedName>
        <fullName evidence="4">Fumarate hydratase class II</fullName>
        <shortName evidence="4">Fumarase C</shortName>
        <ecNumber evidence="4">4.2.1.2</ecNumber>
    </recommendedName>
    <alternativeName>
        <fullName evidence="4">Aerobic fumarase</fullName>
    </alternativeName>
    <alternativeName>
        <fullName evidence="4">Iron-independent fumarase</fullName>
    </alternativeName>
</protein>
<dbReference type="Pfam" id="PF00206">
    <property type="entry name" value="Lyase_1"/>
    <property type="match status" value="1"/>
</dbReference>
<evidence type="ECO:0000313" key="7">
    <source>
        <dbReference type="EMBL" id="CAI3926085.1"/>
    </source>
</evidence>
<dbReference type="RefSeq" id="WP_271789184.1">
    <property type="nucleotide sequence ID" value="NZ_CAMXCJ010000001.1"/>
</dbReference>
<dbReference type="GO" id="GO:0006099">
    <property type="term" value="P:tricarboxylic acid cycle"/>
    <property type="evidence" value="ECO:0007669"/>
    <property type="project" value="UniProtKB-UniRule"/>
</dbReference>
<dbReference type="Gene3D" id="1.10.40.30">
    <property type="entry name" value="Fumarase/aspartase (C-terminal domain)"/>
    <property type="match status" value="1"/>
</dbReference>
<dbReference type="AlphaFoldDB" id="A0A9W4X5Z8"/>
<comment type="subunit">
    <text evidence="4">Homotetramer.</text>
</comment>
<dbReference type="GO" id="GO:0004333">
    <property type="term" value="F:fumarate hydratase activity"/>
    <property type="evidence" value="ECO:0007669"/>
    <property type="project" value="UniProtKB-UniRule"/>
</dbReference>
<dbReference type="FunFam" id="1.20.200.10:FF:000001">
    <property type="entry name" value="Fumarate hydratase, mitochondrial"/>
    <property type="match status" value="1"/>
</dbReference>
<feature type="binding site" evidence="4">
    <location>
        <position position="335"/>
    </location>
    <ligand>
        <name>substrate</name>
    </ligand>
</feature>
<evidence type="ECO:0000259" key="5">
    <source>
        <dbReference type="Pfam" id="PF00206"/>
    </source>
</evidence>
<feature type="binding site" evidence="4">
    <location>
        <begin position="114"/>
        <end position="116"/>
    </location>
    <ligand>
        <name>substrate</name>
    </ligand>
</feature>
<gene>
    <name evidence="4" type="primary">fumC</name>
    <name evidence="8" type="ORF">R53529_LOCUS753</name>
    <name evidence="7" type="ORF">R53530_LOCUS348</name>
</gene>
<feature type="binding site" evidence="4">
    <location>
        <begin position="155"/>
        <end position="157"/>
    </location>
    <ligand>
        <name>substrate</name>
    </ligand>
</feature>
<dbReference type="InterPro" id="IPR000362">
    <property type="entry name" value="Fumarate_lyase_fam"/>
</dbReference>
<keyword evidence="2 4" id="KW-0816">Tricarboxylic acid cycle</keyword>
<dbReference type="InterPro" id="IPR008948">
    <property type="entry name" value="L-Aspartase-like"/>
</dbReference>
<keyword evidence="10" id="KW-1185">Reference proteome</keyword>
<comment type="caution">
    <text evidence="7">The sequence shown here is derived from an EMBL/GenBank/DDBJ whole genome shotgun (WGS) entry which is preliminary data.</text>
</comment>
<dbReference type="GO" id="GO:0005737">
    <property type="term" value="C:cytoplasm"/>
    <property type="evidence" value="ECO:0007669"/>
    <property type="project" value="UniProtKB-SubCell"/>
</dbReference>
<evidence type="ECO:0000256" key="2">
    <source>
        <dbReference type="ARBA" id="ARBA00022532"/>
    </source>
</evidence>
<dbReference type="PRINTS" id="PR00149">
    <property type="entry name" value="FUMRATELYASE"/>
</dbReference>
<feature type="domain" description="Fumarate lyase N-terminal" evidence="5">
    <location>
        <begin position="28"/>
        <end position="358"/>
    </location>
</feature>
<dbReference type="InterPro" id="IPR024083">
    <property type="entry name" value="Fumarase/histidase_N"/>
</dbReference>
<dbReference type="NCBIfam" id="TIGR00979">
    <property type="entry name" value="fumC_II"/>
    <property type="match status" value="1"/>
</dbReference>
<dbReference type="InterPro" id="IPR018951">
    <property type="entry name" value="Fumarase_C_C"/>
</dbReference>
<dbReference type="SUPFAM" id="SSF48557">
    <property type="entry name" value="L-aspartase-like"/>
    <property type="match status" value="1"/>
</dbReference>
<feature type="domain" description="Fumarase C C-terminal" evidence="6">
    <location>
        <begin position="424"/>
        <end position="476"/>
    </location>
</feature>
<dbReference type="Pfam" id="PF10415">
    <property type="entry name" value="FumaraseC_C"/>
    <property type="match status" value="1"/>
</dbReference>
<comment type="function">
    <text evidence="4">Involved in the TCA cycle. Catalyzes the stereospecific interconversion of fumarate to L-malate.</text>
</comment>
<dbReference type="Proteomes" id="UP001154255">
    <property type="component" value="Unassembled WGS sequence"/>
</dbReference>
<evidence type="ECO:0000256" key="3">
    <source>
        <dbReference type="ARBA" id="ARBA00023239"/>
    </source>
</evidence>
<dbReference type="PRINTS" id="PR00145">
    <property type="entry name" value="ARGSUCLYASE"/>
</dbReference>
<dbReference type="InterPro" id="IPR020557">
    <property type="entry name" value="Fumarate_lyase_CS"/>
</dbReference>
<feature type="binding site" description="in site B" evidence="4">
    <location>
        <begin position="145"/>
        <end position="148"/>
    </location>
    <ligand>
        <name>substrate</name>
    </ligand>
</feature>
<feature type="active site" description="Proton donor/acceptor" evidence="4">
    <location>
        <position position="204"/>
    </location>
</feature>
<evidence type="ECO:0000313" key="8">
    <source>
        <dbReference type="EMBL" id="CAI3934919.1"/>
    </source>
</evidence>
<dbReference type="Gene3D" id="1.10.275.10">
    <property type="entry name" value="Fumarase/aspartase (N-terminal domain)"/>
    <property type="match status" value="1"/>
</dbReference>
<evidence type="ECO:0000313" key="9">
    <source>
        <dbReference type="Proteomes" id="UP001154255"/>
    </source>
</evidence>
<dbReference type="FunFam" id="1.10.40.30:FF:000002">
    <property type="entry name" value="Fumarate hydratase class II"/>
    <property type="match status" value="1"/>
</dbReference>
<keyword evidence="3 4" id="KW-0456">Lyase</keyword>
<dbReference type="PANTHER" id="PTHR11444">
    <property type="entry name" value="ASPARTATEAMMONIA/ARGININOSUCCINATE/ADENYLOSUCCINATE LYASE"/>
    <property type="match status" value="1"/>
</dbReference>
<organism evidence="7 9">
    <name type="scientific">Commensalibacter communis</name>
    <dbReference type="NCBI Taxonomy" id="2972786"/>
    <lineage>
        <taxon>Bacteria</taxon>
        <taxon>Pseudomonadati</taxon>
        <taxon>Pseudomonadota</taxon>
        <taxon>Alphaproteobacteria</taxon>
        <taxon>Acetobacterales</taxon>
        <taxon>Acetobacteraceae</taxon>
    </lineage>
</organism>
<dbReference type="InterPro" id="IPR005677">
    <property type="entry name" value="Fum_hydII"/>
</dbReference>
<evidence type="ECO:0000256" key="1">
    <source>
        <dbReference type="ARBA" id="ARBA00009084"/>
    </source>
</evidence>
<dbReference type="PROSITE" id="PS00163">
    <property type="entry name" value="FUMARATE_LYASES"/>
    <property type="match status" value="1"/>
</dbReference>
<dbReference type="GO" id="GO:0006106">
    <property type="term" value="P:fumarate metabolic process"/>
    <property type="evidence" value="ECO:0007669"/>
    <property type="project" value="InterPro"/>
</dbReference>
<comment type="catalytic activity">
    <reaction evidence="4">
        <text>(S)-malate = fumarate + H2O</text>
        <dbReference type="Rhea" id="RHEA:12460"/>
        <dbReference type="ChEBI" id="CHEBI:15377"/>
        <dbReference type="ChEBI" id="CHEBI:15589"/>
        <dbReference type="ChEBI" id="CHEBI:29806"/>
        <dbReference type="EC" id="4.2.1.2"/>
    </reaction>
</comment>
<dbReference type="HAMAP" id="MF_00743">
    <property type="entry name" value="FumaraseC"/>
    <property type="match status" value="1"/>
</dbReference>
<dbReference type="Gene3D" id="1.20.200.10">
    <property type="entry name" value="Fumarase/aspartase (Central domain)"/>
    <property type="match status" value="1"/>
</dbReference>
<comment type="similarity">
    <text evidence="1 4">Belongs to the class-II fumarase/aspartase family. Fumarase subfamily.</text>
</comment>
<feature type="active site" evidence="4">
    <location>
        <position position="334"/>
    </location>
</feature>
<dbReference type="FunFam" id="1.10.275.10:FF:000001">
    <property type="entry name" value="Fumarate hydratase, mitochondrial"/>
    <property type="match status" value="1"/>
</dbReference>
<evidence type="ECO:0000313" key="10">
    <source>
        <dbReference type="Proteomes" id="UP001154259"/>
    </source>
</evidence>
<name>A0A9W4X5Z8_9PROT</name>
<feature type="site" description="Important for catalytic activity" evidence="4">
    <location>
        <position position="347"/>
    </location>
</feature>
<dbReference type="Proteomes" id="UP001154259">
    <property type="component" value="Unassembled WGS sequence"/>
</dbReference>
<sequence length="483" mass="51595">MAQDKASYNYVEIGIQATGNRQESDSMGAVEVPADRYWGAQTQRSLHHFNIGGDIMPREVYHAYGVVKGAAAEVNAAAGRLDKTIAEAIVQASKEAANGKLDDHFPLCVWQTGSGTQTNMNANEVIANRAIQLLGGVIGSKKPVHPNDHVNMGQSSNDSFPTVMHVAMALELERKFFPELNNLVKAIEAKAEQWFEVVKVGRTHLQDAVPLTVGQEWSGWAYQLKDALHRVKEAERGVFELAAGGTAVGTGMNAPKGFSKAIAAKISEITGQSFITAPNKFAALGGVDGMVAVMAALRGVATVLMKIANDTRWLASGPRCGLGELHLPENEPGSSIMPGKVNPTQCEAMIMVCIQIMGLDAAVALAGSQGNLQLNVTRPLVIMNTLHASRLLTDAAKAFREFSVEGTTLNEKRIQHYIDNSLMLVTALAPVVGYDGAAKIAHLGDVEGLSLKEAALKTGLLDEKQFDEHIKPRLMAGEGVEGA</sequence>
<proteinExistence type="inferred from homology"/>
<dbReference type="EMBL" id="CAMXCS010000001">
    <property type="protein sequence ID" value="CAI3934919.1"/>
    <property type="molecule type" value="Genomic_DNA"/>
</dbReference>
<dbReference type="CDD" id="cd01362">
    <property type="entry name" value="Fumarase_classII"/>
    <property type="match status" value="1"/>
</dbReference>
<dbReference type="GO" id="GO:0006108">
    <property type="term" value="P:malate metabolic process"/>
    <property type="evidence" value="ECO:0007669"/>
    <property type="project" value="TreeGrafter"/>
</dbReference>
<feature type="binding site" evidence="4">
    <location>
        <position position="203"/>
    </location>
    <ligand>
        <name>substrate</name>
    </ligand>
</feature>
<dbReference type="EMBL" id="CAMXCM010000001">
    <property type="protein sequence ID" value="CAI3926085.1"/>
    <property type="molecule type" value="Genomic_DNA"/>
</dbReference>